<protein>
    <submittedName>
        <fullName evidence="1">Uncharacterized protein</fullName>
    </submittedName>
</protein>
<comment type="caution">
    <text evidence="1">The sequence shown here is derived from an EMBL/GenBank/DDBJ whole genome shotgun (WGS) entry which is preliminary data.</text>
</comment>
<accession>A0AAW9PTN8</accession>
<dbReference type="AlphaFoldDB" id="A0AAW9PTN8"/>
<name>A0AAW9PTN8_9CYAN</name>
<dbReference type="Proteomes" id="UP001333818">
    <property type="component" value="Unassembled WGS sequence"/>
</dbReference>
<gene>
    <name evidence="1" type="ORF">V2H45_17880</name>
</gene>
<evidence type="ECO:0000313" key="2">
    <source>
        <dbReference type="Proteomes" id="UP001333818"/>
    </source>
</evidence>
<dbReference type="RefSeq" id="WP_330485048.1">
    <property type="nucleotide sequence ID" value="NZ_JAZBJZ010000085.1"/>
</dbReference>
<sequence>MKAKRFKNLAKTSNLAIAIADLIGDDCIGLILVYDCSEIHKVIRKVK</sequence>
<proteinExistence type="predicted"/>
<keyword evidence="2" id="KW-1185">Reference proteome</keyword>
<organism evidence="1 2">
    <name type="scientific">Tumidithrix elongata BACA0141</name>
    <dbReference type="NCBI Taxonomy" id="2716417"/>
    <lineage>
        <taxon>Bacteria</taxon>
        <taxon>Bacillati</taxon>
        <taxon>Cyanobacteriota</taxon>
        <taxon>Cyanophyceae</taxon>
        <taxon>Pseudanabaenales</taxon>
        <taxon>Pseudanabaenaceae</taxon>
        <taxon>Tumidithrix</taxon>
        <taxon>Tumidithrix elongata</taxon>
    </lineage>
</organism>
<dbReference type="EMBL" id="JAZBJZ010000085">
    <property type="protein sequence ID" value="MEE3718614.1"/>
    <property type="molecule type" value="Genomic_DNA"/>
</dbReference>
<evidence type="ECO:0000313" key="1">
    <source>
        <dbReference type="EMBL" id="MEE3718614.1"/>
    </source>
</evidence>
<reference evidence="1" key="1">
    <citation type="submission" date="2024-01" db="EMBL/GenBank/DDBJ databases">
        <title>Bank of Algae and Cyanobacteria of the Azores (BACA) strain genomes.</title>
        <authorList>
            <person name="Luz R."/>
            <person name="Cordeiro R."/>
            <person name="Fonseca A."/>
            <person name="Goncalves V."/>
        </authorList>
    </citation>
    <scope>NUCLEOTIDE SEQUENCE</scope>
    <source>
        <strain evidence="1">BACA0141</strain>
    </source>
</reference>